<dbReference type="InterPro" id="IPR020526">
    <property type="entry name" value="Ribosomal_cL38"/>
</dbReference>
<organism evidence="2 3">
    <name type="scientific">Flemingia macrophylla</name>
    <dbReference type="NCBI Taxonomy" id="520843"/>
    <lineage>
        <taxon>Eukaryota</taxon>
        <taxon>Viridiplantae</taxon>
        <taxon>Streptophyta</taxon>
        <taxon>Embryophyta</taxon>
        <taxon>Tracheophyta</taxon>
        <taxon>Spermatophyta</taxon>
        <taxon>Magnoliopsida</taxon>
        <taxon>eudicotyledons</taxon>
        <taxon>Gunneridae</taxon>
        <taxon>Pentapetalae</taxon>
        <taxon>rosids</taxon>
        <taxon>fabids</taxon>
        <taxon>Fabales</taxon>
        <taxon>Fabaceae</taxon>
        <taxon>Papilionoideae</taxon>
        <taxon>50 kb inversion clade</taxon>
        <taxon>NPAAA clade</taxon>
        <taxon>indigoferoid/millettioid clade</taxon>
        <taxon>Phaseoleae</taxon>
        <taxon>Flemingia</taxon>
    </lineage>
</organism>
<reference evidence="2 3" key="1">
    <citation type="submission" date="2024-08" db="EMBL/GenBank/DDBJ databases">
        <title>Insights into the chromosomal genome structure of Flemingia macrophylla.</title>
        <authorList>
            <person name="Ding Y."/>
            <person name="Zhao Y."/>
            <person name="Bi W."/>
            <person name="Wu M."/>
            <person name="Zhao G."/>
            <person name="Gong Y."/>
            <person name="Li W."/>
            <person name="Zhang P."/>
        </authorList>
    </citation>
    <scope>NUCLEOTIDE SEQUENCE [LARGE SCALE GENOMIC DNA]</scope>
    <source>
        <strain evidence="2">DYQJB</strain>
        <tissue evidence="2">Leaf</tissue>
    </source>
</reference>
<accession>A0ABD1MXE1</accession>
<gene>
    <name evidence="2" type="ORF">Fmac_008008</name>
</gene>
<evidence type="ECO:0008006" key="4">
    <source>
        <dbReference type="Google" id="ProtNLM"/>
    </source>
</evidence>
<dbReference type="EMBL" id="JBGMDY010000003">
    <property type="protein sequence ID" value="KAL2340068.1"/>
    <property type="molecule type" value="Genomic_DNA"/>
</dbReference>
<evidence type="ECO:0000313" key="2">
    <source>
        <dbReference type="EMBL" id="KAL2340068.1"/>
    </source>
</evidence>
<feature type="region of interest" description="Disordered" evidence="1">
    <location>
        <begin position="35"/>
        <end position="71"/>
    </location>
</feature>
<dbReference type="PANTHER" id="PTHR36798">
    <property type="entry name" value="50S RIBOSOMAL PROTEIN 6, CHLOROPLASTIC"/>
    <property type="match status" value="1"/>
</dbReference>
<evidence type="ECO:0000256" key="1">
    <source>
        <dbReference type="SAM" id="MobiDB-lite"/>
    </source>
</evidence>
<keyword evidence="3" id="KW-1185">Reference proteome</keyword>
<dbReference type="Proteomes" id="UP001603857">
    <property type="component" value="Unassembled WGS sequence"/>
</dbReference>
<dbReference type="PANTHER" id="PTHR36798:SF2">
    <property type="entry name" value="LARGE RIBOSOMAL SUBUNIT PROTEIN CL38"/>
    <property type="match status" value="1"/>
</dbReference>
<feature type="compositionally biased region" description="Basic residues" evidence="1">
    <location>
        <begin position="37"/>
        <end position="53"/>
    </location>
</feature>
<proteinExistence type="predicted"/>
<comment type="caution">
    <text evidence="2">The sequence shown here is derived from an EMBL/GenBank/DDBJ whole genome shotgun (WGS) entry which is preliminary data.</text>
</comment>
<protein>
    <recommendedName>
        <fullName evidence="4">50S ribosomal protein 6, chloroplastic</fullName>
    </recommendedName>
</protein>
<dbReference type="Pfam" id="PF17257">
    <property type="entry name" value="DUF5323"/>
    <property type="match status" value="1"/>
</dbReference>
<name>A0ABD1MXE1_9FABA</name>
<dbReference type="AlphaFoldDB" id="A0ABD1MXE1"/>
<evidence type="ECO:0000313" key="3">
    <source>
        <dbReference type="Proteomes" id="UP001603857"/>
    </source>
</evidence>
<sequence>MSSSSVSSMFGCGAVLPQALGIGKRSDGGLTIVCSSRPKKKATAHHMKTRPRKTQPWDINRKPTVYDPLPPLPPDWTLVIPADAASAAAPPPPPPTPAP</sequence>